<dbReference type="KEGG" id="sus:Acid_1853"/>
<comment type="similarity">
    <text evidence="1">Belongs to the metallo-dependent hydrolases superfamily. CpsB/CapC family.</text>
</comment>
<organism evidence="5">
    <name type="scientific">Solibacter usitatus (strain Ellin6076)</name>
    <dbReference type="NCBI Taxonomy" id="234267"/>
    <lineage>
        <taxon>Bacteria</taxon>
        <taxon>Pseudomonadati</taxon>
        <taxon>Acidobacteriota</taxon>
        <taxon>Terriglobia</taxon>
        <taxon>Bryobacterales</taxon>
        <taxon>Solibacteraceae</taxon>
        <taxon>Candidatus Solibacter</taxon>
    </lineage>
</organism>
<evidence type="ECO:0000256" key="4">
    <source>
        <dbReference type="ARBA" id="ARBA00051722"/>
    </source>
</evidence>
<accession>Q027H0</accession>
<dbReference type="AlphaFoldDB" id="Q027H0"/>
<reference evidence="5" key="1">
    <citation type="submission" date="2006-10" db="EMBL/GenBank/DDBJ databases">
        <title>Complete sequence of Solibacter usitatus Ellin6076.</title>
        <authorList>
            <consortium name="US DOE Joint Genome Institute"/>
            <person name="Copeland A."/>
            <person name="Lucas S."/>
            <person name="Lapidus A."/>
            <person name="Barry K."/>
            <person name="Detter J.C."/>
            <person name="Glavina del Rio T."/>
            <person name="Hammon N."/>
            <person name="Israni S."/>
            <person name="Dalin E."/>
            <person name="Tice H."/>
            <person name="Pitluck S."/>
            <person name="Thompson L.S."/>
            <person name="Brettin T."/>
            <person name="Bruce D."/>
            <person name="Han C."/>
            <person name="Tapia R."/>
            <person name="Gilna P."/>
            <person name="Schmutz J."/>
            <person name="Larimer F."/>
            <person name="Land M."/>
            <person name="Hauser L."/>
            <person name="Kyrpides N."/>
            <person name="Mikhailova N."/>
            <person name="Janssen P.H."/>
            <person name="Kuske C.R."/>
            <person name="Richardson P."/>
        </authorList>
    </citation>
    <scope>NUCLEOTIDE SEQUENCE</scope>
    <source>
        <strain evidence="5">Ellin6076</strain>
    </source>
</reference>
<dbReference type="STRING" id="234267.Acid_1853"/>
<dbReference type="PANTHER" id="PTHR39181:SF1">
    <property type="entry name" value="TYROSINE-PROTEIN PHOSPHATASE YWQE"/>
    <property type="match status" value="1"/>
</dbReference>
<keyword evidence="3" id="KW-0378">Hydrolase</keyword>
<dbReference type="PANTHER" id="PTHR39181">
    <property type="entry name" value="TYROSINE-PROTEIN PHOSPHATASE YWQE"/>
    <property type="match status" value="1"/>
</dbReference>
<dbReference type="HOGENOM" id="CLU_085966_1_0_0"/>
<dbReference type="Gene3D" id="3.20.20.140">
    <property type="entry name" value="Metal-dependent hydrolases"/>
    <property type="match status" value="1"/>
</dbReference>
<dbReference type="PIRSF" id="PIRSF016557">
    <property type="entry name" value="Caps_synth_CpsB"/>
    <property type="match status" value="1"/>
</dbReference>
<dbReference type="InterPro" id="IPR016667">
    <property type="entry name" value="Caps_polysacc_synth_CpsB/CapC"/>
</dbReference>
<protein>
    <recommendedName>
        <fullName evidence="2">protein-tyrosine-phosphatase</fullName>
        <ecNumber evidence="2">3.1.3.48</ecNumber>
    </recommendedName>
</protein>
<dbReference type="EMBL" id="CP000473">
    <property type="protein sequence ID" value="ABJ82843.1"/>
    <property type="molecule type" value="Genomic_DNA"/>
</dbReference>
<dbReference type="OrthoDB" id="9788539at2"/>
<dbReference type="EC" id="3.1.3.48" evidence="2"/>
<evidence type="ECO:0000256" key="3">
    <source>
        <dbReference type="ARBA" id="ARBA00022801"/>
    </source>
</evidence>
<dbReference type="InParanoid" id="Q027H0"/>
<dbReference type="GO" id="GO:0004725">
    <property type="term" value="F:protein tyrosine phosphatase activity"/>
    <property type="evidence" value="ECO:0007669"/>
    <property type="project" value="UniProtKB-EC"/>
</dbReference>
<evidence type="ECO:0000256" key="1">
    <source>
        <dbReference type="ARBA" id="ARBA00005750"/>
    </source>
</evidence>
<dbReference type="eggNOG" id="COG4464">
    <property type="taxonomic scope" value="Bacteria"/>
</dbReference>
<dbReference type="InterPro" id="IPR016195">
    <property type="entry name" value="Pol/histidinol_Pase-like"/>
</dbReference>
<proteinExistence type="inferred from homology"/>
<sequence length="251" mass="28427">MIDIHSHILPGLDDGSKSLEESVAMLRMAAAAGTTDIVASPHANQDYEFDPLVVEQKIGELQAAVGDSPRIHFGCDFHLTLENIEDCLRSPGKYSINHRGYLLVEFSDFFIPKTTDEVFARMMRAGLRPIVTHPERNQLLQRRIPELEEWVAQGVHLQVTAQSLMGRFGRTASNCAHELMSRGLVHFLASDAHDLKWRTTVLSDSMRYVEKEFGPESALRLFEDNPRSVLAGVPLTSEPLQVKRRKWYAFW</sequence>
<name>Q027H0_SOLUE</name>
<evidence type="ECO:0000313" key="5">
    <source>
        <dbReference type="EMBL" id="ABJ82843.1"/>
    </source>
</evidence>
<comment type="catalytic activity">
    <reaction evidence="4">
        <text>O-phospho-L-tyrosyl-[protein] + H2O = L-tyrosyl-[protein] + phosphate</text>
        <dbReference type="Rhea" id="RHEA:10684"/>
        <dbReference type="Rhea" id="RHEA-COMP:10136"/>
        <dbReference type="Rhea" id="RHEA-COMP:20101"/>
        <dbReference type="ChEBI" id="CHEBI:15377"/>
        <dbReference type="ChEBI" id="CHEBI:43474"/>
        <dbReference type="ChEBI" id="CHEBI:46858"/>
        <dbReference type="ChEBI" id="CHEBI:61978"/>
        <dbReference type="EC" id="3.1.3.48"/>
    </reaction>
</comment>
<dbReference type="GO" id="GO:0030145">
    <property type="term" value="F:manganese ion binding"/>
    <property type="evidence" value="ECO:0007669"/>
    <property type="project" value="InterPro"/>
</dbReference>
<gene>
    <name evidence="5" type="ordered locus">Acid_1853</name>
</gene>
<dbReference type="SUPFAM" id="SSF89550">
    <property type="entry name" value="PHP domain-like"/>
    <property type="match status" value="1"/>
</dbReference>
<dbReference type="Pfam" id="PF19567">
    <property type="entry name" value="CpsB_CapC"/>
    <property type="match status" value="1"/>
</dbReference>
<evidence type="ECO:0000256" key="2">
    <source>
        <dbReference type="ARBA" id="ARBA00013064"/>
    </source>
</evidence>